<dbReference type="InterPro" id="IPR028974">
    <property type="entry name" value="TSP_type-3_rpt"/>
</dbReference>
<dbReference type="OrthoDB" id="6418063at2759"/>
<evidence type="ECO:0000259" key="8">
    <source>
        <dbReference type="PROSITE" id="PS51236"/>
    </source>
</evidence>
<reference evidence="9 10" key="1">
    <citation type="journal article" date="2019" name="Sci. Rep.">
        <title>Orb-weaving spider Araneus ventricosus genome elucidates the spidroin gene catalogue.</title>
        <authorList>
            <person name="Kono N."/>
            <person name="Nakamura H."/>
            <person name="Ohtoshi R."/>
            <person name="Moran D.A.P."/>
            <person name="Shinohara A."/>
            <person name="Yoshida Y."/>
            <person name="Fujiwara M."/>
            <person name="Mori M."/>
            <person name="Tomita M."/>
            <person name="Arakawa K."/>
        </authorList>
    </citation>
    <scope>NUCLEOTIDE SEQUENCE [LARGE SCALE GENOMIC DNA]</scope>
</reference>
<keyword evidence="5" id="KW-0325">Glycoprotein</keyword>
<evidence type="ECO:0000256" key="5">
    <source>
        <dbReference type="ARBA" id="ARBA00023180"/>
    </source>
</evidence>
<feature type="repeat" description="TSP type-3" evidence="6">
    <location>
        <begin position="105"/>
        <end position="140"/>
    </location>
</feature>
<dbReference type="SUPFAM" id="SSF49899">
    <property type="entry name" value="Concanavalin A-like lectins/glucanases"/>
    <property type="match status" value="1"/>
</dbReference>
<feature type="compositionally biased region" description="Basic and acidic residues" evidence="7">
    <location>
        <begin position="109"/>
        <end position="123"/>
    </location>
</feature>
<dbReference type="FunFam" id="4.10.1080.10:FF:000001">
    <property type="entry name" value="Thrombospondin 3"/>
    <property type="match status" value="1"/>
</dbReference>
<evidence type="ECO:0000256" key="1">
    <source>
        <dbReference type="ARBA" id="ARBA00022536"/>
    </source>
</evidence>
<dbReference type="PANTHER" id="PTHR10199">
    <property type="entry name" value="THROMBOSPONDIN"/>
    <property type="match status" value="1"/>
</dbReference>
<sequence>MNVTVLTGISWQKALELSGCNVRQAAQSTQPEYEVYYNVREQETLMHSLGELTLALKELRSSMDLQADLDKDLVGDACDNNLDNDFDGIQNNVDNCPDIPNSDQLDTDGDGKGDVCDNDKDNDGWPDSDDNCPLVHNPDQKDTNRTGVGDACKKDFDGDGTNDDEDVCPDNRMVYATDFRAYQTVVLDPEGDSQIDPHWVIYNQ</sequence>
<dbReference type="GO" id="GO:0007155">
    <property type="term" value="P:cell adhesion"/>
    <property type="evidence" value="ECO:0007669"/>
    <property type="project" value="InterPro"/>
</dbReference>
<keyword evidence="1" id="KW-0245">EGF-like domain</keyword>
<keyword evidence="3" id="KW-0677">Repeat</keyword>
<dbReference type="SUPFAM" id="SSF103647">
    <property type="entry name" value="TSP type-3 repeat"/>
    <property type="match status" value="1"/>
</dbReference>
<feature type="domain" description="TSP C-terminal" evidence="8">
    <location>
        <begin position="180"/>
        <end position="204"/>
    </location>
</feature>
<dbReference type="InterPro" id="IPR017897">
    <property type="entry name" value="Thrombospondin_3_rpt"/>
</dbReference>
<evidence type="ECO:0000256" key="4">
    <source>
        <dbReference type="ARBA" id="ARBA00022837"/>
    </source>
</evidence>
<dbReference type="InterPro" id="IPR013320">
    <property type="entry name" value="ConA-like_dom_sf"/>
</dbReference>
<dbReference type="InterPro" id="IPR003367">
    <property type="entry name" value="Thrombospondin_3-like_rpt"/>
</dbReference>
<dbReference type="PROSITE" id="PS51234">
    <property type="entry name" value="TSP3"/>
    <property type="match status" value="1"/>
</dbReference>
<dbReference type="PROSITE" id="PS51236">
    <property type="entry name" value="TSP_CTER"/>
    <property type="match status" value="1"/>
</dbReference>
<protein>
    <submittedName>
        <fullName evidence="9">Thrombospondin-3a</fullName>
    </submittedName>
</protein>
<evidence type="ECO:0000256" key="6">
    <source>
        <dbReference type="PROSITE-ProRule" id="PRU00634"/>
    </source>
</evidence>
<keyword evidence="2" id="KW-0732">Signal</keyword>
<evidence type="ECO:0000256" key="3">
    <source>
        <dbReference type="ARBA" id="ARBA00022737"/>
    </source>
</evidence>
<evidence type="ECO:0000256" key="2">
    <source>
        <dbReference type="ARBA" id="ARBA00022729"/>
    </source>
</evidence>
<dbReference type="Proteomes" id="UP000499080">
    <property type="component" value="Unassembled WGS sequence"/>
</dbReference>
<evidence type="ECO:0000313" key="9">
    <source>
        <dbReference type="EMBL" id="GBO05255.1"/>
    </source>
</evidence>
<evidence type="ECO:0000313" key="10">
    <source>
        <dbReference type="Proteomes" id="UP000499080"/>
    </source>
</evidence>
<dbReference type="AlphaFoldDB" id="A0A4Y2TX32"/>
<accession>A0A4Y2TX32</accession>
<evidence type="ECO:0000256" key="7">
    <source>
        <dbReference type="SAM" id="MobiDB-lite"/>
    </source>
</evidence>
<name>A0A4Y2TX32_ARAVE</name>
<keyword evidence="10" id="KW-1185">Reference proteome</keyword>
<feature type="non-terminal residue" evidence="9">
    <location>
        <position position="204"/>
    </location>
</feature>
<keyword evidence="4 6" id="KW-0106">Calcium</keyword>
<comment type="caution">
    <text evidence="9">The sequence shown here is derived from an EMBL/GenBank/DDBJ whole genome shotgun (WGS) entry which is preliminary data.</text>
</comment>
<dbReference type="GO" id="GO:0005509">
    <property type="term" value="F:calcium ion binding"/>
    <property type="evidence" value="ECO:0007669"/>
    <property type="project" value="UniProtKB-UniRule"/>
</dbReference>
<dbReference type="PANTHER" id="PTHR10199:SF100">
    <property type="entry name" value="THROMBOSPONDIN, ISOFORM A"/>
    <property type="match status" value="1"/>
</dbReference>
<dbReference type="GO" id="GO:0005576">
    <property type="term" value="C:extracellular region"/>
    <property type="evidence" value="ECO:0007669"/>
    <property type="project" value="InterPro"/>
</dbReference>
<dbReference type="EMBL" id="BGPR01031950">
    <property type="protein sequence ID" value="GBO05255.1"/>
    <property type="molecule type" value="Genomic_DNA"/>
</dbReference>
<feature type="region of interest" description="Disordered" evidence="7">
    <location>
        <begin position="98"/>
        <end position="164"/>
    </location>
</feature>
<dbReference type="Gene3D" id="4.10.1080.10">
    <property type="entry name" value="TSP type-3 repeat"/>
    <property type="match status" value="1"/>
</dbReference>
<organism evidence="9 10">
    <name type="scientific">Araneus ventricosus</name>
    <name type="common">Orbweaver spider</name>
    <name type="synonym">Epeira ventricosa</name>
    <dbReference type="NCBI Taxonomy" id="182803"/>
    <lineage>
        <taxon>Eukaryota</taxon>
        <taxon>Metazoa</taxon>
        <taxon>Ecdysozoa</taxon>
        <taxon>Arthropoda</taxon>
        <taxon>Chelicerata</taxon>
        <taxon>Arachnida</taxon>
        <taxon>Araneae</taxon>
        <taxon>Araneomorphae</taxon>
        <taxon>Entelegynae</taxon>
        <taxon>Araneoidea</taxon>
        <taxon>Araneidae</taxon>
        <taxon>Araneus</taxon>
    </lineage>
</organism>
<proteinExistence type="predicted"/>
<dbReference type="InterPro" id="IPR008859">
    <property type="entry name" value="Thrombospondin_C"/>
</dbReference>
<dbReference type="Pfam" id="PF02412">
    <property type="entry name" value="TSP_3"/>
    <property type="match status" value="3"/>
</dbReference>
<gene>
    <name evidence="9" type="primary">thbs3a_1</name>
    <name evidence="9" type="ORF">AVEN_171334_1</name>
</gene>